<reference evidence="11 12" key="1">
    <citation type="submission" date="2017-09" db="EMBL/GenBank/DDBJ databases">
        <title>Depth-based differentiation of microbial function through sediment-hosted aquifers and enrichment of novel symbionts in the deep terrestrial subsurface.</title>
        <authorList>
            <person name="Probst A.J."/>
            <person name="Ladd B."/>
            <person name="Jarett J.K."/>
            <person name="Geller-Mcgrath D.E."/>
            <person name="Sieber C.M."/>
            <person name="Emerson J.B."/>
            <person name="Anantharaman K."/>
            <person name="Thomas B.C."/>
            <person name="Malmstrom R."/>
            <person name="Stieglmeier M."/>
            <person name="Klingl A."/>
            <person name="Woyke T."/>
            <person name="Ryan C.M."/>
            <person name="Banfield J.F."/>
        </authorList>
    </citation>
    <scope>NUCLEOTIDE SEQUENCE [LARGE SCALE GENOMIC DNA]</scope>
    <source>
        <strain evidence="11">CG11_big_fil_rev_8_21_14_0_20_42_13</strain>
    </source>
</reference>
<comment type="function">
    <text evidence="10">Part of a membrane-bound complex that couples electron transfer with translocation of ions across the membrane.</text>
</comment>
<dbReference type="HAMAP" id="MF_00462">
    <property type="entry name" value="RsxD_RnfD"/>
    <property type="match status" value="1"/>
</dbReference>
<evidence type="ECO:0000256" key="7">
    <source>
        <dbReference type="ARBA" id="ARBA00022982"/>
    </source>
</evidence>
<gene>
    <name evidence="10" type="primary">rnfD</name>
    <name evidence="11" type="ORF">COV72_05195</name>
</gene>
<dbReference type="GO" id="GO:0022900">
    <property type="term" value="P:electron transport chain"/>
    <property type="evidence" value="ECO:0007669"/>
    <property type="project" value="UniProtKB-UniRule"/>
</dbReference>
<dbReference type="GO" id="GO:0055085">
    <property type="term" value="P:transmembrane transport"/>
    <property type="evidence" value="ECO:0007669"/>
    <property type="project" value="InterPro"/>
</dbReference>
<name>A0A2H0LX84_9BACT</name>
<evidence type="ECO:0000256" key="2">
    <source>
        <dbReference type="ARBA" id="ARBA00022553"/>
    </source>
</evidence>
<organism evidence="11 12">
    <name type="scientific">Candidatus Ghiorseimicrobium undicola</name>
    <dbReference type="NCBI Taxonomy" id="1974746"/>
    <lineage>
        <taxon>Bacteria</taxon>
        <taxon>Pseudomonadati</taxon>
        <taxon>Candidatus Omnitrophota</taxon>
        <taxon>Candidatus Ghiorseimicrobium</taxon>
    </lineage>
</organism>
<feature type="transmembrane region" description="Helical" evidence="10">
    <location>
        <begin position="119"/>
        <end position="137"/>
    </location>
</feature>
<comment type="cofactor">
    <cofactor evidence="10">
        <name>FMN</name>
        <dbReference type="ChEBI" id="CHEBI:58210"/>
    </cofactor>
</comment>
<dbReference type="NCBIfam" id="TIGR01946">
    <property type="entry name" value="rnfD"/>
    <property type="match status" value="1"/>
</dbReference>
<keyword evidence="9 10" id="KW-0472">Membrane</keyword>
<comment type="subunit">
    <text evidence="10">The complex is composed of six subunits: RnfA, RnfB, RnfC, RnfD, RnfE and RnfG.</text>
</comment>
<accession>A0A2H0LX84</accession>
<keyword evidence="2 10" id="KW-0597">Phosphoprotein</keyword>
<dbReference type="Pfam" id="PF03116">
    <property type="entry name" value="NQR2_RnfD_RnfE"/>
    <property type="match status" value="1"/>
</dbReference>
<evidence type="ECO:0000256" key="9">
    <source>
        <dbReference type="ARBA" id="ARBA00023136"/>
    </source>
</evidence>
<keyword evidence="8 10" id="KW-1133">Transmembrane helix</keyword>
<evidence type="ECO:0000313" key="11">
    <source>
        <dbReference type="EMBL" id="PIQ89039.1"/>
    </source>
</evidence>
<keyword evidence="4 10" id="KW-0288">FMN</keyword>
<keyword evidence="1 10" id="KW-0813">Transport</keyword>
<keyword evidence="6 10" id="KW-1278">Translocase</keyword>
<feature type="transmembrane region" description="Helical" evidence="10">
    <location>
        <begin position="178"/>
        <end position="200"/>
    </location>
</feature>
<dbReference type="EMBL" id="PCWA01000075">
    <property type="protein sequence ID" value="PIQ89039.1"/>
    <property type="molecule type" value="Genomic_DNA"/>
</dbReference>
<dbReference type="InterPro" id="IPR011303">
    <property type="entry name" value="RnfD_bac"/>
</dbReference>
<feature type="transmembrane region" description="Helical" evidence="10">
    <location>
        <begin position="70"/>
        <end position="88"/>
    </location>
</feature>
<keyword evidence="5 10" id="KW-0812">Transmembrane</keyword>
<comment type="subcellular location">
    <subcellularLocation>
        <location evidence="10">Cell membrane</location>
        <topology evidence="10">Multi-pass membrane protein</topology>
    </subcellularLocation>
</comment>
<feature type="transmembrane region" description="Helical" evidence="10">
    <location>
        <begin position="207"/>
        <end position="224"/>
    </location>
</feature>
<evidence type="ECO:0000256" key="1">
    <source>
        <dbReference type="ARBA" id="ARBA00022448"/>
    </source>
</evidence>
<evidence type="ECO:0000256" key="8">
    <source>
        <dbReference type="ARBA" id="ARBA00022989"/>
    </source>
</evidence>
<evidence type="ECO:0000256" key="6">
    <source>
        <dbReference type="ARBA" id="ARBA00022967"/>
    </source>
</evidence>
<sequence>MDNLIVSTSPHIHRKESVSYIMWAVVIALIPSGIAGVWIFGIGALWVMLAGVFSALLFEALICRLRGKKVSILDASAILTGLLLSYNLPANVPLWLPVVGSFVAIAVAKQAFGGLGRNIFNPALVGRAFLLAAWPTYMTTFIKPYDSITAATPLALLKEGKALNLGQMNLSYFDFLTGGRGGCIGEVCIVALLIGALYLWVRKIISLHAPFAFITIVALLSWIFSGEALFKGDFIFAVLSGGLILGAFFMATDYVTTPLTAKGQFIFGLGCGLLTFVIRKWGGYPEGVSYSILIMNAFVPLIDRFVRPKRYSP</sequence>
<comment type="similarity">
    <text evidence="10">Belongs to the NqrB/RnfD family.</text>
</comment>
<dbReference type="AlphaFoldDB" id="A0A2H0LX84"/>
<dbReference type="EC" id="7.-.-.-" evidence="10"/>
<comment type="caution">
    <text evidence="11">The sequence shown here is derived from an EMBL/GenBank/DDBJ whole genome shotgun (WGS) entry which is preliminary data.</text>
</comment>
<feature type="modified residue" description="FMN phosphoryl threonine" evidence="10">
    <location>
        <position position="152"/>
    </location>
</feature>
<dbReference type="InterPro" id="IPR004338">
    <property type="entry name" value="NqrB/RnfD"/>
</dbReference>
<feature type="transmembrane region" description="Helical" evidence="10">
    <location>
        <begin position="45"/>
        <end position="63"/>
    </location>
</feature>
<feature type="transmembrane region" description="Helical" evidence="10">
    <location>
        <begin position="94"/>
        <end position="112"/>
    </location>
</feature>
<keyword evidence="10" id="KW-1003">Cell membrane</keyword>
<feature type="transmembrane region" description="Helical" evidence="10">
    <location>
        <begin position="20"/>
        <end position="39"/>
    </location>
</feature>
<dbReference type="PANTHER" id="PTHR30578">
    <property type="entry name" value="ELECTRON TRANSPORT COMPLEX PROTEIN RNFD"/>
    <property type="match status" value="1"/>
</dbReference>
<keyword evidence="7 10" id="KW-0249">Electron transport</keyword>
<dbReference type="PANTHER" id="PTHR30578:SF0">
    <property type="entry name" value="ION-TRANSLOCATING OXIDOREDUCTASE COMPLEX SUBUNIT D"/>
    <property type="match status" value="1"/>
</dbReference>
<evidence type="ECO:0000256" key="10">
    <source>
        <dbReference type="HAMAP-Rule" id="MF_00462"/>
    </source>
</evidence>
<protein>
    <recommendedName>
        <fullName evidence="10">Ion-translocating oxidoreductase complex subunit D</fullName>
        <ecNumber evidence="10">7.-.-.-</ecNumber>
    </recommendedName>
    <alternativeName>
        <fullName evidence="10">Rnf electron transport complex subunit D</fullName>
    </alternativeName>
</protein>
<proteinExistence type="inferred from homology"/>
<evidence type="ECO:0000313" key="12">
    <source>
        <dbReference type="Proteomes" id="UP000229641"/>
    </source>
</evidence>
<feature type="transmembrane region" description="Helical" evidence="10">
    <location>
        <begin position="230"/>
        <end position="251"/>
    </location>
</feature>
<keyword evidence="11" id="KW-0830">Ubiquinone</keyword>
<dbReference type="Proteomes" id="UP000229641">
    <property type="component" value="Unassembled WGS sequence"/>
</dbReference>
<evidence type="ECO:0000256" key="5">
    <source>
        <dbReference type="ARBA" id="ARBA00022692"/>
    </source>
</evidence>
<dbReference type="GO" id="GO:0005886">
    <property type="term" value="C:plasma membrane"/>
    <property type="evidence" value="ECO:0007669"/>
    <property type="project" value="UniProtKB-SubCell"/>
</dbReference>
<keyword evidence="3 10" id="KW-0285">Flavoprotein</keyword>
<evidence type="ECO:0000256" key="3">
    <source>
        <dbReference type="ARBA" id="ARBA00022630"/>
    </source>
</evidence>
<evidence type="ECO:0000256" key="4">
    <source>
        <dbReference type="ARBA" id="ARBA00022643"/>
    </source>
</evidence>